<feature type="signal peptide" evidence="1">
    <location>
        <begin position="1"/>
        <end position="19"/>
    </location>
</feature>
<evidence type="ECO:0000256" key="1">
    <source>
        <dbReference type="SAM" id="SignalP"/>
    </source>
</evidence>
<dbReference type="EMBL" id="CAMXCT010001158">
    <property type="protein sequence ID" value="CAI3987361.1"/>
    <property type="molecule type" value="Genomic_DNA"/>
</dbReference>
<keyword evidence="1" id="KW-0732">Signal</keyword>
<dbReference type="AlphaFoldDB" id="A0A9P1C9E3"/>
<reference evidence="3 4" key="2">
    <citation type="submission" date="2024-05" db="EMBL/GenBank/DDBJ databases">
        <authorList>
            <person name="Chen Y."/>
            <person name="Shah S."/>
            <person name="Dougan E. K."/>
            <person name="Thang M."/>
            <person name="Chan C."/>
        </authorList>
    </citation>
    <scope>NUCLEOTIDE SEQUENCE [LARGE SCALE GENOMIC DNA]</scope>
</reference>
<evidence type="ECO:0000313" key="2">
    <source>
        <dbReference type="EMBL" id="CAI3987361.1"/>
    </source>
</evidence>
<proteinExistence type="predicted"/>
<gene>
    <name evidence="2" type="ORF">C1SCF055_LOCUS14642</name>
</gene>
<dbReference type="Proteomes" id="UP001152797">
    <property type="component" value="Unassembled WGS sequence"/>
</dbReference>
<comment type="caution">
    <text evidence="2">The sequence shown here is derived from an EMBL/GenBank/DDBJ whole genome shotgun (WGS) entry which is preliminary data.</text>
</comment>
<feature type="chain" id="PRO_5043270212" evidence="1">
    <location>
        <begin position="20"/>
        <end position="600"/>
    </location>
</feature>
<sequence length="600" mass="66583">MQIWWLLTLASLALSPTLAENCFGEQCEEDAQALIQRQSVERVERSAAGTGVSVGAHITTLDGHRYLFNSGGTYEMWGLRGVPSKALGGVDLDPNTKRPVNVNWQLLAHYSGKHKIKIRALLLQDLSNPTDSLMQITAEDCRWERKLVSPTKESRGEPKWSSWLLDPTVGPLSSGVTSVKLSNVSFQLKKKANGFDHWFSELHLFLHTQDGNHVEVADMKIHCMQGDQVGARVNMHRREDIKWVVGQIAAGKHSADAHFIPDQWAALGGSNQASFFLHRSDLKLGGLNDRSEASKICAKQLQVSEELHDSLEEDPAFQACVDDACRGASEVEATSADAEDALIQRQSEQRSAAGLGVSVGAHISTLDGQRYPFAKCGTYEMWGLRGVPAKALGGVELDPNTKRPVNVNWQLLAHYSGSQGKIKGLLLQDLSNPTDALMQLTSDDCRWSRKLISPTNESKGEAQWTSWPMDRWTEPLSSGVTFVKLSNVLDRPRKHSKGYDRRISHVKLFMHTQQGNHIDHALVTDMKFNCRIGDQISTRVYMQRPADLKWVVGQIAPGKHSENDHFIPDQWAEPRLASAKSMVLICKGPLLLDISGIKND</sequence>
<keyword evidence="4" id="KW-1185">Reference proteome</keyword>
<name>A0A9P1C9E3_9DINO</name>
<evidence type="ECO:0000313" key="3">
    <source>
        <dbReference type="EMBL" id="CAL4774673.1"/>
    </source>
</evidence>
<dbReference type="EMBL" id="CAMXCT030001158">
    <property type="protein sequence ID" value="CAL4774673.1"/>
    <property type="molecule type" value="Genomic_DNA"/>
</dbReference>
<protein>
    <submittedName>
        <fullName evidence="2">Uncharacterized protein</fullName>
    </submittedName>
</protein>
<accession>A0A9P1C9E3</accession>
<dbReference type="EMBL" id="CAMXCT020001158">
    <property type="protein sequence ID" value="CAL1140736.1"/>
    <property type="molecule type" value="Genomic_DNA"/>
</dbReference>
<reference evidence="2" key="1">
    <citation type="submission" date="2022-10" db="EMBL/GenBank/DDBJ databases">
        <authorList>
            <person name="Chen Y."/>
            <person name="Dougan E. K."/>
            <person name="Chan C."/>
            <person name="Rhodes N."/>
            <person name="Thang M."/>
        </authorList>
    </citation>
    <scope>NUCLEOTIDE SEQUENCE</scope>
</reference>
<organism evidence="2">
    <name type="scientific">Cladocopium goreaui</name>
    <dbReference type="NCBI Taxonomy" id="2562237"/>
    <lineage>
        <taxon>Eukaryota</taxon>
        <taxon>Sar</taxon>
        <taxon>Alveolata</taxon>
        <taxon>Dinophyceae</taxon>
        <taxon>Suessiales</taxon>
        <taxon>Symbiodiniaceae</taxon>
        <taxon>Cladocopium</taxon>
    </lineage>
</organism>
<evidence type="ECO:0000313" key="4">
    <source>
        <dbReference type="Proteomes" id="UP001152797"/>
    </source>
</evidence>